<comment type="caution">
    <text evidence="1">The sequence shown here is derived from an EMBL/GenBank/DDBJ whole genome shotgun (WGS) entry which is preliminary data.</text>
</comment>
<gene>
    <name evidence="1" type="ORF">BDD43_4428</name>
</gene>
<dbReference type="AlphaFoldDB" id="A0A495J653"/>
<evidence type="ECO:0000313" key="2">
    <source>
        <dbReference type="Proteomes" id="UP000268007"/>
    </source>
</evidence>
<name>A0A495J653_9SPHI</name>
<reference evidence="1 2" key="1">
    <citation type="submission" date="2018-10" db="EMBL/GenBank/DDBJ databases">
        <title>Genomic Encyclopedia of Archaeal and Bacterial Type Strains, Phase II (KMG-II): from individual species to whole genera.</title>
        <authorList>
            <person name="Goeker M."/>
        </authorList>
    </citation>
    <scope>NUCLEOTIDE SEQUENCE [LARGE SCALE GENOMIC DNA]</scope>
    <source>
        <strain evidence="1 2">DSM 18602</strain>
    </source>
</reference>
<dbReference type="RefSeq" id="WP_121199669.1">
    <property type="nucleotide sequence ID" value="NZ_RBKU01000001.1"/>
</dbReference>
<sequence length="131" mass="15059">MTQYDGDDQISTHLRKKGRPFDINKMYVDLGKCIQKLHPTIDVPEDMRELTGYNPINGSIIDDYKSVLHLKILRRNKDLGVVSNGSDIILDIFDKYGLGRNVILAEQTNVEINKIMEKWLGPEVKKNAFNR</sequence>
<organism evidence="1 2">
    <name type="scientific">Mucilaginibacter gracilis</name>
    <dbReference type="NCBI Taxonomy" id="423350"/>
    <lineage>
        <taxon>Bacteria</taxon>
        <taxon>Pseudomonadati</taxon>
        <taxon>Bacteroidota</taxon>
        <taxon>Sphingobacteriia</taxon>
        <taxon>Sphingobacteriales</taxon>
        <taxon>Sphingobacteriaceae</taxon>
        <taxon>Mucilaginibacter</taxon>
    </lineage>
</organism>
<dbReference type="Proteomes" id="UP000268007">
    <property type="component" value="Unassembled WGS sequence"/>
</dbReference>
<accession>A0A495J653</accession>
<keyword evidence="2" id="KW-1185">Reference proteome</keyword>
<dbReference type="EMBL" id="RBKU01000001">
    <property type="protein sequence ID" value="RKR84201.1"/>
    <property type="molecule type" value="Genomic_DNA"/>
</dbReference>
<proteinExistence type="predicted"/>
<protein>
    <submittedName>
        <fullName evidence="1">Uncharacterized protein</fullName>
    </submittedName>
</protein>
<evidence type="ECO:0000313" key="1">
    <source>
        <dbReference type="EMBL" id="RKR84201.1"/>
    </source>
</evidence>